<dbReference type="EMBL" id="JANDBC010000003">
    <property type="protein sequence ID" value="MCP9292679.1"/>
    <property type="molecule type" value="Genomic_DNA"/>
</dbReference>
<gene>
    <name evidence="2" type="ORF">NM125_13910</name>
</gene>
<keyword evidence="1" id="KW-0472">Membrane</keyword>
<sequence>MLSNKTYTGIVVDEEFLKVARIKITGKQVSLVSLDKVRLVESLKGKAKAAKEEETVDVFDSIDDSLDDEDVIFGLEEDDEDQTEELDLDAFEDDLDDLDFDNLDDLEGSDEIVDTDMVDETEAAASNELLLYNLLSATDTKRVDVGLSIPAGQTIFQILKDVDFSETKRKDLQIIVDDRLEALHGVSKAEDYYSYSVRDDGALLLTSIDDEPDLLKLMNRTRDMYRGKLFINEILPDEILLLGLIRANYELEVNSITGVVQFGEKTSRILFLKGSQLWIVSPIITEGIKNPKFLNTIFSKILFQLDTGEVPNLDRLIICNNSLGDDAIEFFEERFQDVNVSEFEFSDDFFDAEDINPSSIPAFTTAIGAAWSASGFQKDKFPSISFLPNYVRDRQKIFKLQWHGFLLLLLILLTPIISNHFYTQNAAEIDRLRNEVSTLNSQIQSLEPTVQRYNQISSDLEQIQAKLVLLSELNQGTLRWSKNLDRINSGVDDVNSVWLTAATTLPNGDIELSGYAVYRERIAELADVFEDATLLNVTSDQIREQDVYSFTYVVSEFFEDESIYTPQSVQGIEELIEGN</sequence>
<feature type="transmembrane region" description="Helical" evidence="1">
    <location>
        <begin position="402"/>
        <end position="422"/>
    </location>
</feature>
<accession>A0A9X2RIA2</accession>
<evidence type="ECO:0000256" key="1">
    <source>
        <dbReference type="SAM" id="Phobius"/>
    </source>
</evidence>
<protein>
    <recommendedName>
        <fullName evidence="4">Tfp pilus assembly protein PilN</fullName>
    </recommendedName>
</protein>
<keyword evidence="3" id="KW-1185">Reference proteome</keyword>
<comment type="caution">
    <text evidence="2">The sequence shown here is derived from an EMBL/GenBank/DDBJ whole genome shotgun (WGS) entry which is preliminary data.</text>
</comment>
<evidence type="ECO:0000313" key="3">
    <source>
        <dbReference type="Proteomes" id="UP001139125"/>
    </source>
</evidence>
<evidence type="ECO:0000313" key="2">
    <source>
        <dbReference type="EMBL" id="MCP9292679.1"/>
    </source>
</evidence>
<proteinExistence type="predicted"/>
<dbReference type="RefSeq" id="WP_255135576.1">
    <property type="nucleotide sequence ID" value="NZ_JANDBC010000003.1"/>
</dbReference>
<dbReference type="AlphaFoldDB" id="A0A9X2RIA2"/>
<organism evidence="2 3">
    <name type="scientific">Gracilimonas sediminicola</name>
    <dbReference type="NCBI Taxonomy" id="2952158"/>
    <lineage>
        <taxon>Bacteria</taxon>
        <taxon>Pseudomonadati</taxon>
        <taxon>Balneolota</taxon>
        <taxon>Balneolia</taxon>
        <taxon>Balneolales</taxon>
        <taxon>Balneolaceae</taxon>
        <taxon>Gracilimonas</taxon>
    </lineage>
</organism>
<reference evidence="2" key="1">
    <citation type="submission" date="2022-06" db="EMBL/GenBank/DDBJ databases">
        <title>Gracilimonas sp. CAU 1638 isolated from sea sediment.</title>
        <authorList>
            <person name="Kim W."/>
        </authorList>
    </citation>
    <scope>NUCLEOTIDE SEQUENCE</scope>
    <source>
        <strain evidence="2">CAU 1638</strain>
    </source>
</reference>
<keyword evidence="1" id="KW-1133">Transmembrane helix</keyword>
<dbReference type="Proteomes" id="UP001139125">
    <property type="component" value="Unassembled WGS sequence"/>
</dbReference>
<evidence type="ECO:0008006" key="4">
    <source>
        <dbReference type="Google" id="ProtNLM"/>
    </source>
</evidence>
<name>A0A9X2RIA2_9BACT</name>
<keyword evidence="1" id="KW-0812">Transmembrane</keyword>